<keyword evidence="1" id="KW-0805">Transcription regulation</keyword>
<dbReference type="SUPFAM" id="SSF47413">
    <property type="entry name" value="lambda repressor-like DNA-binding domains"/>
    <property type="match status" value="1"/>
</dbReference>
<evidence type="ECO:0000259" key="5">
    <source>
        <dbReference type="PROSITE" id="PS50932"/>
    </source>
</evidence>
<dbReference type="Pfam" id="PF13377">
    <property type="entry name" value="Peripla_BP_3"/>
    <property type="match status" value="1"/>
</dbReference>
<evidence type="ECO:0000256" key="4">
    <source>
        <dbReference type="SAM" id="MobiDB-lite"/>
    </source>
</evidence>
<dbReference type="InterPro" id="IPR010982">
    <property type="entry name" value="Lambda_DNA-bd_dom_sf"/>
</dbReference>
<dbReference type="GO" id="GO:0000976">
    <property type="term" value="F:transcription cis-regulatory region binding"/>
    <property type="evidence" value="ECO:0007669"/>
    <property type="project" value="TreeGrafter"/>
</dbReference>
<feature type="domain" description="HTH lacI-type" evidence="5">
    <location>
        <begin position="10"/>
        <end position="64"/>
    </location>
</feature>
<dbReference type="PROSITE" id="PS50932">
    <property type="entry name" value="HTH_LACI_2"/>
    <property type="match status" value="1"/>
</dbReference>
<dbReference type="InterPro" id="IPR000843">
    <property type="entry name" value="HTH_LacI"/>
</dbReference>
<proteinExistence type="predicted"/>
<evidence type="ECO:0000313" key="7">
    <source>
        <dbReference type="Proteomes" id="UP000547011"/>
    </source>
</evidence>
<dbReference type="Pfam" id="PF00356">
    <property type="entry name" value="LacI"/>
    <property type="match status" value="1"/>
</dbReference>
<dbReference type="GO" id="GO:0003700">
    <property type="term" value="F:DNA-binding transcription factor activity"/>
    <property type="evidence" value="ECO:0007669"/>
    <property type="project" value="TreeGrafter"/>
</dbReference>
<keyword evidence="3" id="KW-0804">Transcription</keyword>
<dbReference type="InterPro" id="IPR046335">
    <property type="entry name" value="LacI/GalR-like_sensor"/>
</dbReference>
<protein>
    <submittedName>
        <fullName evidence="6">LacI family transcriptional regulator</fullName>
    </submittedName>
</protein>
<dbReference type="InterPro" id="IPR028082">
    <property type="entry name" value="Peripla_BP_I"/>
</dbReference>
<organism evidence="6 7">
    <name type="scientific">Devosia subaequoris</name>
    <dbReference type="NCBI Taxonomy" id="395930"/>
    <lineage>
        <taxon>Bacteria</taxon>
        <taxon>Pseudomonadati</taxon>
        <taxon>Pseudomonadota</taxon>
        <taxon>Alphaproteobacteria</taxon>
        <taxon>Hyphomicrobiales</taxon>
        <taxon>Devosiaceae</taxon>
        <taxon>Devosia</taxon>
    </lineage>
</organism>
<dbReference type="PANTHER" id="PTHR30146">
    <property type="entry name" value="LACI-RELATED TRANSCRIPTIONAL REPRESSOR"/>
    <property type="match status" value="1"/>
</dbReference>
<dbReference type="Gene3D" id="1.10.260.40">
    <property type="entry name" value="lambda repressor-like DNA-binding domains"/>
    <property type="match status" value="1"/>
</dbReference>
<sequence>MPEAKSPNRYTLRDVARRAGVSLGTASKALNKSGTLRSETRDKVLLAANELGFRPNDLAQALHRGQSFTVGLISNDSFGRFTMPIMEGLETVLHEAGIALFMCNATDDPEREKRHIDQLLGKRVDGLVFTGRRADRRPAPGLALGNLPVLYVFSQSDEPDAACLLPDDEGGARLATEHLLALGRTRIAHVTGPEDFEAVRLRRRGYEASLSQVDPTLILHGPWSEAWGREAATRLLALPNRPDAIFAGNDQIARGIVETLRDKAIAVPDDIAVIGFDNWSVMAEASRPQISSIDMNLKSLGEEAGHRLIRMIRGESQGGTSRLPCTLVPRASTTTTP</sequence>
<reference evidence="6 7" key="1">
    <citation type="submission" date="2020-08" db="EMBL/GenBank/DDBJ databases">
        <title>Genomic Encyclopedia of Type Strains, Phase IV (KMG-IV): sequencing the most valuable type-strain genomes for metagenomic binning, comparative biology and taxonomic classification.</title>
        <authorList>
            <person name="Goeker M."/>
        </authorList>
    </citation>
    <scope>NUCLEOTIDE SEQUENCE [LARGE SCALE GENOMIC DNA]</scope>
    <source>
        <strain evidence="6 7">DSM 23447</strain>
    </source>
</reference>
<keyword evidence="2" id="KW-0238">DNA-binding</keyword>
<comment type="caution">
    <text evidence="6">The sequence shown here is derived from an EMBL/GenBank/DDBJ whole genome shotgun (WGS) entry which is preliminary data.</text>
</comment>
<dbReference type="RefSeq" id="WP_183309931.1">
    <property type="nucleotide sequence ID" value="NZ_JACIEW010000001.1"/>
</dbReference>
<gene>
    <name evidence="6" type="ORF">GGR20_000836</name>
</gene>
<dbReference type="Gene3D" id="3.40.50.2300">
    <property type="match status" value="2"/>
</dbReference>
<dbReference type="SUPFAM" id="SSF53822">
    <property type="entry name" value="Periplasmic binding protein-like I"/>
    <property type="match status" value="1"/>
</dbReference>
<name>A0A7W6IKE7_9HYPH</name>
<dbReference type="SMART" id="SM00354">
    <property type="entry name" value="HTH_LACI"/>
    <property type="match status" value="1"/>
</dbReference>
<keyword evidence="7" id="KW-1185">Reference proteome</keyword>
<dbReference type="PANTHER" id="PTHR30146:SF138">
    <property type="entry name" value="TRANSCRIPTIONAL REGULATORY PROTEIN"/>
    <property type="match status" value="1"/>
</dbReference>
<dbReference type="CDD" id="cd06288">
    <property type="entry name" value="PBP1_sucrose_transcription_regulator"/>
    <property type="match status" value="1"/>
</dbReference>
<accession>A0A7W6IKE7</accession>
<dbReference type="EMBL" id="JACIEW010000001">
    <property type="protein sequence ID" value="MBB4051218.1"/>
    <property type="molecule type" value="Genomic_DNA"/>
</dbReference>
<dbReference type="PROSITE" id="PS00356">
    <property type="entry name" value="HTH_LACI_1"/>
    <property type="match status" value="1"/>
</dbReference>
<dbReference type="AlphaFoldDB" id="A0A7W6IKE7"/>
<evidence type="ECO:0000313" key="6">
    <source>
        <dbReference type="EMBL" id="MBB4051218.1"/>
    </source>
</evidence>
<feature type="region of interest" description="Disordered" evidence="4">
    <location>
        <begin position="317"/>
        <end position="337"/>
    </location>
</feature>
<evidence type="ECO:0000256" key="3">
    <source>
        <dbReference type="ARBA" id="ARBA00023163"/>
    </source>
</evidence>
<evidence type="ECO:0000256" key="2">
    <source>
        <dbReference type="ARBA" id="ARBA00023125"/>
    </source>
</evidence>
<evidence type="ECO:0000256" key="1">
    <source>
        <dbReference type="ARBA" id="ARBA00023015"/>
    </source>
</evidence>
<dbReference type="CDD" id="cd01392">
    <property type="entry name" value="HTH_LacI"/>
    <property type="match status" value="1"/>
</dbReference>
<dbReference type="Proteomes" id="UP000547011">
    <property type="component" value="Unassembled WGS sequence"/>
</dbReference>